<dbReference type="Pfam" id="PF18701">
    <property type="entry name" value="DUF5641"/>
    <property type="match status" value="1"/>
</dbReference>
<keyword evidence="3" id="KW-1185">Reference proteome</keyword>
<reference evidence="2" key="2">
    <citation type="journal article" date="2023" name="Science">
        <title>Genomic signatures of disease resistance in endangered staghorn corals.</title>
        <authorList>
            <person name="Vollmer S.V."/>
            <person name="Selwyn J.D."/>
            <person name="Despard B.A."/>
            <person name="Roesel C.L."/>
        </authorList>
    </citation>
    <scope>NUCLEOTIDE SEQUENCE</scope>
    <source>
        <strain evidence="2">K2</strain>
    </source>
</reference>
<gene>
    <name evidence="2" type="ORF">P5673_005184</name>
</gene>
<evidence type="ECO:0000259" key="1">
    <source>
        <dbReference type="Pfam" id="PF18701"/>
    </source>
</evidence>
<dbReference type="PANTHER" id="PTHR47331:SF5">
    <property type="entry name" value="RIBONUCLEASE H"/>
    <property type="match status" value="1"/>
</dbReference>
<protein>
    <recommendedName>
        <fullName evidence="1">DUF5641 domain-containing protein</fullName>
    </recommendedName>
</protein>
<feature type="domain" description="DUF5641" evidence="1">
    <location>
        <begin position="22"/>
        <end position="128"/>
    </location>
</feature>
<name>A0AAD9QZK3_ACRCE</name>
<evidence type="ECO:0000313" key="3">
    <source>
        <dbReference type="Proteomes" id="UP001249851"/>
    </source>
</evidence>
<dbReference type="AlphaFoldDB" id="A0AAD9QZK3"/>
<evidence type="ECO:0000313" key="2">
    <source>
        <dbReference type="EMBL" id="KAK2570382.1"/>
    </source>
</evidence>
<organism evidence="2 3">
    <name type="scientific">Acropora cervicornis</name>
    <name type="common">Staghorn coral</name>
    <dbReference type="NCBI Taxonomy" id="6130"/>
    <lineage>
        <taxon>Eukaryota</taxon>
        <taxon>Metazoa</taxon>
        <taxon>Cnidaria</taxon>
        <taxon>Anthozoa</taxon>
        <taxon>Hexacorallia</taxon>
        <taxon>Scleractinia</taxon>
        <taxon>Astrocoeniina</taxon>
        <taxon>Acroporidae</taxon>
        <taxon>Acropora</taxon>
    </lineage>
</organism>
<proteinExistence type="predicted"/>
<dbReference type="InterPro" id="IPR040676">
    <property type="entry name" value="DUF5641"/>
</dbReference>
<reference evidence="2" key="1">
    <citation type="journal article" date="2023" name="G3 (Bethesda)">
        <title>Whole genome assembly and annotation of the endangered Caribbean coral Acropora cervicornis.</title>
        <authorList>
            <person name="Selwyn J.D."/>
            <person name="Vollmer S.V."/>
        </authorList>
    </citation>
    <scope>NUCLEOTIDE SEQUENCE</scope>
    <source>
        <strain evidence="2">K2</strain>
    </source>
</reference>
<sequence length="146" mass="17178">MKSSVVLHPPGSFQCADLYSKKRWRRLQYLANEFWVKWKVDYLHSLQPRQKRVKPRRNMTVGDVVIVKDDNLPRNQWQLARMVHPYTSDDGLVRRVKVVVADPSLDEHGRRSKAPVFFERPVQKLVLLMARSEALMEDWGVPTEEP</sequence>
<dbReference type="PANTHER" id="PTHR47331">
    <property type="entry name" value="PHD-TYPE DOMAIN-CONTAINING PROTEIN"/>
    <property type="match status" value="1"/>
</dbReference>
<comment type="caution">
    <text evidence="2">The sequence shown here is derived from an EMBL/GenBank/DDBJ whole genome shotgun (WGS) entry which is preliminary data.</text>
</comment>
<dbReference type="Proteomes" id="UP001249851">
    <property type="component" value="Unassembled WGS sequence"/>
</dbReference>
<dbReference type="EMBL" id="JARQWQ010000008">
    <property type="protein sequence ID" value="KAK2570382.1"/>
    <property type="molecule type" value="Genomic_DNA"/>
</dbReference>
<accession>A0AAD9QZK3</accession>